<dbReference type="Pfam" id="PF03120">
    <property type="entry name" value="OB_DNA_ligase"/>
    <property type="match status" value="1"/>
</dbReference>
<dbReference type="Gene3D" id="3.30.470.30">
    <property type="entry name" value="DNA ligase/mRNA capping enzyme"/>
    <property type="match status" value="1"/>
</dbReference>
<dbReference type="InterPro" id="IPR012340">
    <property type="entry name" value="NA-bd_OB-fold"/>
</dbReference>
<name>A0A0F9IW79_9ZZZZ</name>
<dbReference type="InterPro" id="IPR036420">
    <property type="entry name" value="BRCT_dom_sf"/>
</dbReference>
<evidence type="ECO:0000256" key="3">
    <source>
        <dbReference type="ARBA" id="ARBA00022705"/>
    </source>
</evidence>
<dbReference type="GO" id="GO:0006281">
    <property type="term" value="P:DNA repair"/>
    <property type="evidence" value="ECO:0007669"/>
    <property type="project" value="InterPro"/>
</dbReference>
<dbReference type="Gene3D" id="1.10.287.610">
    <property type="entry name" value="Helix hairpin bin"/>
    <property type="match status" value="1"/>
</dbReference>
<comment type="caution">
    <text evidence="7">The sequence shown here is derived from an EMBL/GenBank/DDBJ whole genome shotgun (WGS) entry which is preliminary data.</text>
</comment>
<dbReference type="InterPro" id="IPR004150">
    <property type="entry name" value="NAD_DNA_ligase_OB"/>
</dbReference>
<proteinExistence type="predicted"/>
<protein>
    <recommendedName>
        <fullName evidence="1">DNA ligase (NAD(+))</fullName>
        <ecNumber evidence="1">6.5.1.2</ecNumber>
    </recommendedName>
</protein>
<dbReference type="SUPFAM" id="SSF50249">
    <property type="entry name" value="Nucleic acid-binding proteins"/>
    <property type="match status" value="1"/>
</dbReference>
<evidence type="ECO:0000256" key="1">
    <source>
        <dbReference type="ARBA" id="ARBA00012722"/>
    </source>
</evidence>
<dbReference type="EC" id="6.5.1.2" evidence="1"/>
<dbReference type="GO" id="GO:0006260">
    <property type="term" value="P:DNA replication"/>
    <property type="evidence" value="ECO:0007669"/>
    <property type="project" value="UniProtKB-KW"/>
</dbReference>
<reference evidence="7" key="1">
    <citation type="journal article" date="2015" name="Nature">
        <title>Complex archaea that bridge the gap between prokaryotes and eukaryotes.</title>
        <authorList>
            <person name="Spang A."/>
            <person name="Saw J.H."/>
            <person name="Jorgensen S.L."/>
            <person name="Zaremba-Niedzwiedzka K."/>
            <person name="Martijn J."/>
            <person name="Lind A.E."/>
            <person name="van Eijk R."/>
            <person name="Schleper C."/>
            <person name="Guy L."/>
            <person name="Ettema T.J."/>
        </authorList>
    </citation>
    <scope>NUCLEOTIDE SEQUENCE</scope>
</reference>
<organism evidence="7">
    <name type="scientific">marine sediment metagenome</name>
    <dbReference type="NCBI Taxonomy" id="412755"/>
    <lineage>
        <taxon>unclassified sequences</taxon>
        <taxon>metagenomes</taxon>
        <taxon>ecological metagenomes</taxon>
    </lineage>
</organism>
<keyword evidence="3" id="KW-0235">DNA replication</keyword>
<dbReference type="InterPro" id="IPR001679">
    <property type="entry name" value="DNA_ligase"/>
</dbReference>
<dbReference type="EMBL" id="LAZR01011441">
    <property type="protein sequence ID" value="KKM61659.1"/>
    <property type="molecule type" value="Genomic_DNA"/>
</dbReference>
<evidence type="ECO:0000259" key="6">
    <source>
        <dbReference type="SMART" id="SM00532"/>
    </source>
</evidence>
<feature type="domain" description="NAD-dependent DNA ligase N-terminal" evidence="6">
    <location>
        <begin position="10"/>
        <end position="436"/>
    </location>
</feature>
<keyword evidence="2" id="KW-0436">Ligase</keyword>
<dbReference type="Pfam" id="PF01653">
    <property type="entry name" value="DNA_ligase_aden"/>
    <property type="match status" value="1"/>
</dbReference>
<evidence type="ECO:0000256" key="4">
    <source>
        <dbReference type="ARBA" id="ARBA00023027"/>
    </source>
</evidence>
<dbReference type="InterPro" id="IPR013839">
    <property type="entry name" value="DNAligase_adenylation"/>
</dbReference>
<dbReference type="Gene3D" id="2.40.50.140">
    <property type="entry name" value="Nucleic acid-binding proteins"/>
    <property type="match status" value="1"/>
</dbReference>
<evidence type="ECO:0000256" key="5">
    <source>
        <dbReference type="ARBA" id="ARBA00034005"/>
    </source>
</evidence>
<dbReference type="SMART" id="SM00532">
    <property type="entry name" value="LIGANc"/>
    <property type="match status" value="1"/>
</dbReference>
<evidence type="ECO:0000313" key="7">
    <source>
        <dbReference type="EMBL" id="KKM61659.1"/>
    </source>
</evidence>
<dbReference type="InterPro" id="IPR010994">
    <property type="entry name" value="RuvA_2-like"/>
</dbReference>
<keyword evidence="4" id="KW-0520">NAD</keyword>
<dbReference type="GO" id="GO:0003911">
    <property type="term" value="F:DNA ligase (NAD+) activity"/>
    <property type="evidence" value="ECO:0007669"/>
    <property type="project" value="UniProtKB-EC"/>
</dbReference>
<dbReference type="InterPro" id="IPR013840">
    <property type="entry name" value="DNAligase_N"/>
</dbReference>
<evidence type="ECO:0000256" key="2">
    <source>
        <dbReference type="ARBA" id="ARBA00022598"/>
    </source>
</evidence>
<comment type="catalytic activity">
    <reaction evidence="5">
        <text>NAD(+) + (deoxyribonucleotide)n-3'-hydroxyl + 5'-phospho-(deoxyribonucleotide)m = (deoxyribonucleotide)n+m + AMP + beta-nicotinamide D-nucleotide.</text>
        <dbReference type="EC" id="6.5.1.2"/>
    </reaction>
</comment>
<dbReference type="PIRSF" id="PIRSF001604">
    <property type="entry name" value="LigA"/>
    <property type="match status" value="1"/>
</dbReference>
<accession>A0A0F9IW79</accession>
<dbReference type="Gene3D" id="3.40.50.10190">
    <property type="entry name" value="BRCT domain"/>
    <property type="match status" value="1"/>
</dbReference>
<sequence>MKASEFLKENDEQIIHRLVKKLTNASEAYYNTGSTIMSDADYDALESKLRSLDPDNPFFLGIGSASRGDKVKLPITMGSLDQVQEGDTVKWIRNENLGNTDIVAADKLDGNSILLVYNDAGNLQIAFSRGNGIEGQDVTRQVKKMKSVPLTGVKNARFVVAEVIMRDGVFNKIQADLEKQTGRLYKNPRNFVAGQMNKKVSADLFYQNVDVVAYGIRNSNLNKDQQYKVLEQNGFTIAGYKLFKGSELSDEILERYLVTRHSASPFALDGIVLDVNDATIAKKMAGLKKSSSLNPASSKKFKVGQVDNVAVSRVVAVHWNVSKDGYLKPRVEIEPVDLVGVTITFATGFNAKFITKNKIGPGAEISITRSGDVIPFIKGVVSPAANASTPDATIVGPYSWSSPNASGERVDFILDDIDSNDSVKLRRLKQFFDSMTIEFISSRGLEKLFAAGLITPESIIIADIKKIQSIVGDANGRKGMESLKKKLTNVRPWQLAGSHPAFGRGVGKRTLKKVFDTHGKILGLTIAELVAVEGVEANTAKKIKNSEKEYTAFLQAIGGHYTLDDVPEVKVTTGKLVGEYVVFTGIRDAALQADLETAGAEVGNSKSKMTILIAKDPNAGTAKLKKAVEKGVKVIGINDARNLL</sequence>
<dbReference type="SUPFAM" id="SSF47781">
    <property type="entry name" value="RuvA domain 2-like"/>
    <property type="match status" value="1"/>
</dbReference>
<gene>
    <name evidence="7" type="ORF">LCGC14_1529500</name>
</gene>
<dbReference type="SUPFAM" id="SSF56091">
    <property type="entry name" value="DNA ligase/mRNA capping enzyme, catalytic domain"/>
    <property type="match status" value="1"/>
</dbReference>
<dbReference type="AlphaFoldDB" id="A0A0F9IW79"/>